<gene>
    <name evidence="3" type="ORF">DFP72DRAFT_826026</name>
</gene>
<keyword evidence="2" id="KW-0812">Transmembrane</keyword>
<feature type="transmembrane region" description="Helical" evidence="2">
    <location>
        <begin position="136"/>
        <end position="157"/>
    </location>
</feature>
<protein>
    <submittedName>
        <fullName evidence="3">Ribonucleotide reductase subunit 2</fullName>
    </submittedName>
</protein>
<dbReference type="GO" id="GO:0016491">
    <property type="term" value="F:oxidoreductase activity"/>
    <property type="evidence" value="ECO:0007669"/>
    <property type="project" value="InterPro"/>
</dbReference>
<dbReference type="SUPFAM" id="SSF47240">
    <property type="entry name" value="Ferritin-like"/>
    <property type="match status" value="1"/>
</dbReference>
<dbReference type="GO" id="GO:0009263">
    <property type="term" value="P:deoxyribonucleotide biosynthetic process"/>
    <property type="evidence" value="ECO:0007669"/>
    <property type="project" value="InterPro"/>
</dbReference>
<dbReference type="Gene3D" id="1.10.620.20">
    <property type="entry name" value="Ribonucleotide Reductase, subunit A"/>
    <property type="match status" value="1"/>
</dbReference>
<sequence length="217" mass="24366">LWRMYLAARGALWMPTDLDLEKDKHDWAMSMSDSEKWIVARVLGYFATADGLVADNIVARFVREVDCTEAKYFYGLQVVVENIHAETCAMFIDALVPAGNQKTLLSWSTKVPSIAFKNLWAAKWIVDNSRTFAERLVAFVCVEGIFCCSCFAMIGWIKSNGKMPGLSLANDLIRRDEDTHIDFACALFRHIRSHPASSSIVETVQEAVDVETEFAIG</sequence>
<keyword evidence="2" id="KW-0472">Membrane</keyword>
<dbReference type="InterPro" id="IPR000358">
    <property type="entry name" value="RNR_small_fam"/>
</dbReference>
<accession>A0A8H6LVN4</accession>
<proteinExistence type="inferred from homology"/>
<dbReference type="InterPro" id="IPR033909">
    <property type="entry name" value="RNR_small"/>
</dbReference>
<comment type="caution">
    <text evidence="3">The sequence shown here is derived from an EMBL/GenBank/DDBJ whole genome shotgun (WGS) entry which is preliminary data.</text>
</comment>
<dbReference type="Proteomes" id="UP000521943">
    <property type="component" value="Unassembled WGS sequence"/>
</dbReference>
<evidence type="ECO:0000313" key="4">
    <source>
        <dbReference type="Proteomes" id="UP000521943"/>
    </source>
</evidence>
<dbReference type="PANTHER" id="PTHR23409">
    <property type="entry name" value="RIBONUCLEOSIDE-DIPHOSPHATE REDUCTASE SMALL CHAIN"/>
    <property type="match status" value="1"/>
</dbReference>
<name>A0A8H6LVN4_9AGAR</name>
<dbReference type="Pfam" id="PF00268">
    <property type="entry name" value="Ribonuc_red_sm"/>
    <property type="match status" value="1"/>
</dbReference>
<feature type="non-terminal residue" evidence="3">
    <location>
        <position position="217"/>
    </location>
</feature>
<evidence type="ECO:0000256" key="1">
    <source>
        <dbReference type="ARBA" id="ARBA00009303"/>
    </source>
</evidence>
<comment type="similarity">
    <text evidence="1">Belongs to the ribonucleoside diphosphate reductase small chain family.</text>
</comment>
<dbReference type="InterPro" id="IPR012348">
    <property type="entry name" value="RNR-like"/>
</dbReference>
<keyword evidence="2" id="KW-1133">Transmembrane helix</keyword>
<keyword evidence="4" id="KW-1185">Reference proteome</keyword>
<dbReference type="PANTHER" id="PTHR23409:SF18">
    <property type="entry name" value="RIBONUCLEOSIDE-DIPHOSPHATE REDUCTASE SUBUNIT M2"/>
    <property type="match status" value="1"/>
</dbReference>
<reference evidence="3 4" key="1">
    <citation type="submission" date="2020-07" db="EMBL/GenBank/DDBJ databases">
        <title>Comparative genomics of pyrophilous fungi reveals a link between fire events and developmental genes.</title>
        <authorList>
            <consortium name="DOE Joint Genome Institute"/>
            <person name="Steindorff A.S."/>
            <person name="Carver A."/>
            <person name="Calhoun S."/>
            <person name="Stillman K."/>
            <person name="Liu H."/>
            <person name="Lipzen A."/>
            <person name="Pangilinan J."/>
            <person name="Labutti K."/>
            <person name="Bruns T.D."/>
            <person name="Grigoriev I.V."/>
        </authorList>
    </citation>
    <scope>NUCLEOTIDE SEQUENCE [LARGE SCALE GENOMIC DNA]</scope>
    <source>
        <strain evidence="3 4">CBS 144469</strain>
    </source>
</reference>
<organism evidence="3 4">
    <name type="scientific">Ephemerocybe angulata</name>
    <dbReference type="NCBI Taxonomy" id="980116"/>
    <lineage>
        <taxon>Eukaryota</taxon>
        <taxon>Fungi</taxon>
        <taxon>Dikarya</taxon>
        <taxon>Basidiomycota</taxon>
        <taxon>Agaricomycotina</taxon>
        <taxon>Agaricomycetes</taxon>
        <taxon>Agaricomycetidae</taxon>
        <taxon>Agaricales</taxon>
        <taxon>Agaricineae</taxon>
        <taxon>Psathyrellaceae</taxon>
        <taxon>Ephemerocybe</taxon>
    </lineage>
</organism>
<dbReference type="AlphaFoldDB" id="A0A8H6LVN4"/>
<dbReference type="CDD" id="cd01049">
    <property type="entry name" value="RNRR2"/>
    <property type="match status" value="1"/>
</dbReference>
<evidence type="ECO:0000313" key="3">
    <source>
        <dbReference type="EMBL" id="KAF6744365.1"/>
    </source>
</evidence>
<evidence type="ECO:0000256" key="2">
    <source>
        <dbReference type="SAM" id="Phobius"/>
    </source>
</evidence>
<dbReference type="EMBL" id="JACGCI010000123">
    <property type="protein sequence ID" value="KAF6744365.1"/>
    <property type="molecule type" value="Genomic_DNA"/>
</dbReference>
<dbReference type="InterPro" id="IPR009078">
    <property type="entry name" value="Ferritin-like_SF"/>
</dbReference>
<dbReference type="OrthoDB" id="10248373at2759"/>